<comment type="subcellular location">
    <subcellularLocation>
        <location evidence="3">Nucleus</location>
    </subcellularLocation>
</comment>
<dbReference type="PANTHER" id="PTHR11849">
    <property type="entry name" value="ETS"/>
    <property type="match status" value="1"/>
</dbReference>
<gene>
    <name evidence="5" type="primary">Spic_1</name>
    <name evidence="5" type="ORF">GTO93_0010153</name>
</gene>
<keyword evidence="6" id="KW-1185">Reference proteome</keyword>
<dbReference type="InterPro" id="IPR036388">
    <property type="entry name" value="WH-like_DNA-bd_sf"/>
</dbReference>
<evidence type="ECO:0000259" key="4">
    <source>
        <dbReference type="PROSITE" id="PS50061"/>
    </source>
</evidence>
<comment type="caution">
    <text evidence="5">The sequence shown here is derived from an EMBL/GenBank/DDBJ whole genome shotgun (WGS) entry which is preliminary data.</text>
</comment>
<name>A0ABS2Y3W7_POLSP</name>
<dbReference type="SUPFAM" id="SSF46785">
    <property type="entry name" value="Winged helix' DNA-binding domain"/>
    <property type="match status" value="2"/>
</dbReference>
<keyword evidence="3" id="KW-0539">Nucleus</keyword>
<proteinExistence type="inferred from homology"/>
<reference evidence="5" key="1">
    <citation type="journal article" date="2021" name="Cell">
        <title>Tracing the genetic footprints of vertebrate landing in non-teleost ray-finned fishes.</title>
        <authorList>
            <person name="Bi X."/>
            <person name="Wang K."/>
            <person name="Yang L."/>
            <person name="Pan H."/>
            <person name="Jiang H."/>
            <person name="Wei Q."/>
            <person name="Fang M."/>
            <person name="Yu H."/>
            <person name="Zhu C."/>
            <person name="Cai Y."/>
            <person name="He Y."/>
            <person name="Gan X."/>
            <person name="Zeng H."/>
            <person name="Yu D."/>
            <person name="Zhu Y."/>
            <person name="Jiang H."/>
            <person name="Qiu Q."/>
            <person name="Yang H."/>
            <person name="Zhang Y.E."/>
            <person name="Wang W."/>
            <person name="Zhu M."/>
            <person name="He S."/>
            <person name="Zhang G."/>
        </authorList>
    </citation>
    <scope>NUCLEOTIDE SEQUENCE</scope>
    <source>
        <strain evidence="5">Pddl_001</strain>
    </source>
</reference>
<dbReference type="PRINTS" id="PR00454">
    <property type="entry name" value="ETSDOMAIN"/>
</dbReference>
<dbReference type="Proteomes" id="UP001166093">
    <property type="component" value="Unassembled WGS sequence"/>
</dbReference>
<organism evidence="5 6">
    <name type="scientific">Polyodon spathula</name>
    <name type="common">North American paddlefish</name>
    <name type="synonym">Squalus spathula</name>
    <dbReference type="NCBI Taxonomy" id="7913"/>
    <lineage>
        <taxon>Eukaryota</taxon>
        <taxon>Metazoa</taxon>
        <taxon>Chordata</taxon>
        <taxon>Craniata</taxon>
        <taxon>Vertebrata</taxon>
        <taxon>Euteleostomi</taxon>
        <taxon>Actinopterygii</taxon>
        <taxon>Chondrostei</taxon>
        <taxon>Acipenseriformes</taxon>
        <taxon>Polyodontidae</taxon>
        <taxon>Polyodon</taxon>
    </lineage>
</organism>
<evidence type="ECO:0000256" key="2">
    <source>
        <dbReference type="ARBA" id="ARBA00023125"/>
    </source>
</evidence>
<dbReference type="EMBL" id="JAAWVQ010107794">
    <property type="protein sequence ID" value="MBN3281352.1"/>
    <property type="molecule type" value="Genomic_DNA"/>
</dbReference>
<keyword evidence="2 3" id="KW-0238">DNA-binding</keyword>
<dbReference type="SMART" id="SM00413">
    <property type="entry name" value="ETS"/>
    <property type="match status" value="2"/>
</dbReference>
<feature type="domain" description="ETS" evidence="4">
    <location>
        <begin position="6"/>
        <end position="89"/>
    </location>
</feature>
<comment type="similarity">
    <text evidence="1 3">Belongs to the ETS family.</text>
</comment>
<dbReference type="Gene3D" id="1.10.10.10">
    <property type="entry name" value="Winged helix-like DNA-binding domain superfamily/Winged helix DNA-binding domain"/>
    <property type="match status" value="2"/>
</dbReference>
<protein>
    <submittedName>
        <fullName evidence="5">SPIC factor</fullName>
    </submittedName>
</protein>
<sequence length="259" mass="31051">SGRKKLRLYEYLHEALYDTNMSESIQWVDKGNGTFQFVSKYKEKLAECWGKRKGNRKTMTYQKMARALRNYSRTGEIIKIRRKLTYQFNPVVLQRLNPAHTLGRETVYYHYIPTEQGYCNIDNWQNTYERPGDSHDHHMNDSLSADLKIKCYDISFEKKKKIRLFQFLYEMLEDPRMTHCISWVQPPSGMFQFSSQNKDKFAEIWGVRKGNRKTMTYQKMSRALRNYARTGEITKVKRKLTYQFNSLILKSLRRDSRII</sequence>
<feature type="non-terminal residue" evidence="5">
    <location>
        <position position="259"/>
    </location>
</feature>
<dbReference type="InterPro" id="IPR046328">
    <property type="entry name" value="ETS_fam"/>
</dbReference>
<accession>A0ABS2Y3W7</accession>
<dbReference type="Pfam" id="PF00178">
    <property type="entry name" value="Ets"/>
    <property type="match status" value="2"/>
</dbReference>
<dbReference type="PANTHER" id="PTHR11849:SF276">
    <property type="entry name" value="TRANSCRIPTION FACTOR SPI-C-LIKE"/>
    <property type="match status" value="1"/>
</dbReference>
<evidence type="ECO:0000313" key="5">
    <source>
        <dbReference type="EMBL" id="MBN3281352.1"/>
    </source>
</evidence>
<dbReference type="InterPro" id="IPR036390">
    <property type="entry name" value="WH_DNA-bd_sf"/>
</dbReference>
<evidence type="ECO:0000313" key="6">
    <source>
        <dbReference type="Proteomes" id="UP001166093"/>
    </source>
</evidence>
<dbReference type="PROSITE" id="PS50061">
    <property type="entry name" value="ETS_DOMAIN_3"/>
    <property type="match status" value="2"/>
</dbReference>
<evidence type="ECO:0000256" key="1">
    <source>
        <dbReference type="ARBA" id="ARBA00005562"/>
    </source>
</evidence>
<feature type="domain" description="ETS" evidence="4">
    <location>
        <begin position="162"/>
        <end position="245"/>
    </location>
</feature>
<dbReference type="PROSITE" id="PS00346">
    <property type="entry name" value="ETS_DOMAIN_2"/>
    <property type="match status" value="2"/>
</dbReference>
<evidence type="ECO:0000256" key="3">
    <source>
        <dbReference type="RuleBase" id="RU004019"/>
    </source>
</evidence>
<dbReference type="InterPro" id="IPR000418">
    <property type="entry name" value="Ets_dom"/>
</dbReference>
<feature type="non-terminal residue" evidence="5">
    <location>
        <position position="1"/>
    </location>
</feature>